<dbReference type="AlphaFoldDB" id="A0A812U3Q8"/>
<protein>
    <submittedName>
        <fullName evidence="5">Ogt protein</fullName>
    </submittedName>
</protein>
<evidence type="ECO:0000313" key="6">
    <source>
        <dbReference type="Proteomes" id="UP000604046"/>
    </source>
</evidence>
<dbReference type="Gene3D" id="1.25.40.10">
    <property type="entry name" value="Tetratricopeptide repeat domain"/>
    <property type="match status" value="1"/>
</dbReference>
<dbReference type="InterPro" id="IPR051012">
    <property type="entry name" value="CellSynth/LPSAsmb/PSIAsmb"/>
</dbReference>
<gene>
    <name evidence="5" type="primary">Ogt</name>
    <name evidence="5" type="ORF">SNAT2548_LOCUS31097</name>
</gene>
<organism evidence="5 6">
    <name type="scientific">Symbiodinium natans</name>
    <dbReference type="NCBI Taxonomy" id="878477"/>
    <lineage>
        <taxon>Eukaryota</taxon>
        <taxon>Sar</taxon>
        <taxon>Alveolata</taxon>
        <taxon>Dinophyceae</taxon>
        <taxon>Suessiales</taxon>
        <taxon>Symbiodiniaceae</taxon>
        <taxon>Symbiodinium</taxon>
    </lineage>
</organism>
<dbReference type="InterPro" id="IPR011990">
    <property type="entry name" value="TPR-like_helical_dom_sf"/>
</dbReference>
<dbReference type="OrthoDB" id="1658288at2759"/>
<evidence type="ECO:0000256" key="3">
    <source>
        <dbReference type="PROSITE-ProRule" id="PRU00339"/>
    </source>
</evidence>
<dbReference type="SMART" id="SM00028">
    <property type="entry name" value="TPR"/>
    <property type="match status" value="3"/>
</dbReference>
<evidence type="ECO:0000256" key="2">
    <source>
        <dbReference type="ARBA" id="ARBA00022803"/>
    </source>
</evidence>
<dbReference type="PANTHER" id="PTHR45586">
    <property type="entry name" value="TPR REPEAT-CONTAINING PROTEIN PA4667"/>
    <property type="match status" value="1"/>
</dbReference>
<feature type="compositionally biased region" description="Basic and acidic residues" evidence="4">
    <location>
        <begin position="1"/>
        <end position="17"/>
    </location>
</feature>
<proteinExistence type="predicted"/>
<keyword evidence="2 3" id="KW-0802">TPR repeat</keyword>
<evidence type="ECO:0000256" key="4">
    <source>
        <dbReference type="SAM" id="MobiDB-lite"/>
    </source>
</evidence>
<evidence type="ECO:0000313" key="5">
    <source>
        <dbReference type="EMBL" id="CAE7553687.1"/>
    </source>
</evidence>
<reference evidence="5" key="1">
    <citation type="submission" date="2021-02" db="EMBL/GenBank/DDBJ databases">
        <authorList>
            <person name="Dougan E. K."/>
            <person name="Rhodes N."/>
            <person name="Thang M."/>
            <person name="Chan C."/>
        </authorList>
    </citation>
    <scope>NUCLEOTIDE SEQUENCE</scope>
</reference>
<dbReference type="Pfam" id="PF13181">
    <property type="entry name" value="TPR_8"/>
    <property type="match status" value="1"/>
</dbReference>
<feature type="region of interest" description="Disordered" evidence="4">
    <location>
        <begin position="1"/>
        <end position="23"/>
    </location>
</feature>
<keyword evidence="1" id="KW-0677">Repeat</keyword>
<dbReference type="InterPro" id="IPR019734">
    <property type="entry name" value="TPR_rpt"/>
</dbReference>
<dbReference type="PANTHER" id="PTHR45586:SF1">
    <property type="entry name" value="LIPOPOLYSACCHARIDE ASSEMBLY PROTEIN B"/>
    <property type="match status" value="1"/>
</dbReference>
<dbReference type="Proteomes" id="UP000604046">
    <property type="component" value="Unassembled WGS sequence"/>
</dbReference>
<evidence type="ECO:0000256" key="1">
    <source>
        <dbReference type="ARBA" id="ARBA00022737"/>
    </source>
</evidence>
<feature type="repeat" description="TPR" evidence="3">
    <location>
        <begin position="42"/>
        <end position="75"/>
    </location>
</feature>
<comment type="caution">
    <text evidence="5">The sequence shown here is derived from an EMBL/GenBank/DDBJ whole genome shotgun (WGS) entry which is preliminary data.</text>
</comment>
<accession>A0A812U3Q8</accession>
<name>A0A812U3Q8_9DINO</name>
<keyword evidence="6" id="KW-1185">Reference proteome</keyword>
<dbReference type="SUPFAM" id="SSF48452">
    <property type="entry name" value="TPR-like"/>
    <property type="match status" value="1"/>
</dbReference>
<dbReference type="PROSITE" id="PS50005">
    <property type="entry name" value="TPR"/>
    <property type="match status" value="1"/>
</dbReference>
<sequence length="133" mass="14859">MSKDAKTAADLRREGRSKLFGGDHSGAAKLLREAARREPEDAGGHYLLGVACCRLGELREAEASLKEAIRLQPKEPAYHANLGWLYGTELKNYAAAVEAYREALRLEPGNKDSRRELAEVERKLQEARKGRRV</sequence>
<dbReference type="EMBL" id="CAJNDS010002638">
    <property type="protein sequence ID" value="CAE7553687.1"/>
    <property type="molecule type" value="Genomic_DNA"/>
</dbReference>
<dbReference type="Pfam" id="PF13432">
    <property type="entry name" value="TPR_16"/>
    <property type="match status" value="1"/>
</dbReference>